<evidence type="ECO:0000313" key="3">
    <source>
        <dbReference type="Proteomes" id="UP000231516"/>
    </source>
</evidence>
<name>A0A2G5K5Y0_9RHOB</name>
<protein>
    <recommendedName>
        <fullName evidence="4">DUF983 domain-containing protein</fullName>
    </recommendedName>
</protein>
<keyword evidence="3" id="KW-1185">Reference proteome</keyword>
<dbReference type="AlphaFoldDB" id="A0A2G5K5Y0"/>
<dbReference type="Proteomes" id="UP000231516">
    <property type="component" value="Unassembled WGS sequence"/>
</dbReference>
<comment type="caution">
    <text evidence="2">The sequence shown here is derived from an EMBL/GenBank/DDBJ whole genome shotgun (WGS) entry which is preliminary data.</text>
</comment>
<dbReference type="InterPro" id="IPR009325">
    <property type="entry name" value="DUF983"/>
</dbReference>
<accession>A0A2G5K5Y0</accession>
<dbReference type="EMBL" id="MDGM01000012">
    <property type="protein sequence ID" value="PIB24423.1"/>
    <property type="molecule type" value="Genomic_DNA"/>
</dbReference>
<feature type="transmembrane region" description="Helical" evidence="1">
    <location>
        <begin position="81"/>
        <end position="100"/>
    </location>
</feature>
<dbReference type="Pfam" id="PF06170">
    <property type="entry name" value="DUF983"/>
    <property type="match status" value="1"/>
</dbReference>
<keyword evidence="1" id="KW-0812">Transmembrane</keyword>
<evidence type="ECO:0000256" key="1">
    <source>
        <dbReference type="SAM" id="Phobius"/>
    </source>
</evidence>
<evidence type="ECO:0008006" key="4">
    <source>
        <dbReference type="Google" id="ProtNLM"/>
    </source>
</evidence>
<sequence>MSNERPVKPAVKRGWKRLCPNCGTGSIMDGFLKVRDACPVCGEELHHHRADDGPAYVTILLSAHLLGPMMVFVFERYEPEPLVMSVGFSILFVAFALYFLPRVKGAFIALQWAKRMHGFGRTT</sequence>
<proteinExistence type="predicted"/>
<organism evidence="2 3">
    <name type="scientific">Paramylibacter kogurei</name>
    <dbReference type="NCBI Taxonomy" id="1889778"/>
    <lineage>
        <taxon>Bacteria</taxon>
        <taxon>Pseudomonadati</taxon>
        <taxon>Pseudomonadota</taxon>
        <taxon>Alphaproteobacteria</taxon>
        <taxon>Rhodobacterales</taxon>
        <taxon>Paracoccaceae</taxon>
        <taxon>Paramylibacter</taxon>
    </lineage>
</organism>
<dbReference type="OrthoDB" id="9799456at2"/>
<evidence type="ECO:0000313" key="2">
    <source>
        <dbReference type="EMBL" id="PIB24423.1"/>
    </source>
</evidence>
<keyword evidence="1" id="KW-1133">Transmembrane helix</keyword>
<dbReference type="RefSeq" id="WP_099592768.1">
    <property type="nucleotide sequence ID" value="NZ_MDGM01000012.1"/>
</dbReference>
<keyword evidence="1" id="KW-0472">Membrane</keyword>
<reference evidence="2 3" key="1">
    <citation type="submission" date="2016-08" db="EMBL/GenBank/DDBJ databases">
        <title>Draft genome of Amylibacter sp. strain 4G11.</title>
        <authorList>
            <person name="Wong S.-K."/>
            <person name="Hamasaki K."/>
            <person name="Yoshizawa S."/>
        </authorList>
    </citation>
    <scope>NUCLEOTIDE SEQUENCE [LARGE SCALE GENOMIC DNA]</scope>
    <source>
        <strain evidence="2 3">4G11</strain>
    </source>
</reference>
<gene>
    <name evidence="2" type="ORF">BFP76_04240</name>
</gene>
<feature type="transmembrane region" description="Helical" evidence="1">
    <location>
        <begin position="55"/>
        <end position="74"/>
    </location>
</feature>